<dbReference type="Proteomes" id="UP000304382">
    <property type="component" value="Unassembled WGS sequence"/>
</dbReference>
<feature type="domain" description="DUF4145" evidence="1">
    <location>
        <begin position="105"/>
        <end position="193"/>
    </location>
</feature>
<accession>A0A4C2EDA7</accession>
<gene>
    <name evidence="2" type="ORF">Harman_04010</name>
</gene>
<proteinExistence type="predicted"/>
<evidence type="ECO:0000259" key="1">
    <source>
        <dbReference type="Pfam" id="PF13643"/>
    </source>
</evidence>
<reference evidence="2 3" key="1">
    <citation type="submission" date="2019-02" db="EMBL/GenBank/DDBJ databases">
        <title>Haloarcula mannanilyticum sp. nov., a mannan degrading haloarchaeon isolated from commercial salt.</title>
        <authorList>
            <person name="Enomoto S."/>
            <person name="Shimane Y."/>
            <person name="Kamekura M."/>
            <person name="Ito T."/>
            <person name="Moriya O."/>
            <person name="Ihara K."/>
            <person name="Takahashi-Ando N."/>
            <person name="Fukushima Y."/>
            <person name="Yoshida Y."/>
            <person name="Usama R."/>
            <person name="Takai K."/>
            <person name="Minegishi H."/>
        </authorList>
    </citation>
    <scope>NUCLEOTIDE SEQUENCE [LARGE SCALE GENOMIC DNA]</scope>
    <source>
        <strain evidence="2 3">MD130-1</strain>
    </source>
</reference>
<dbReference type="Pfam" id="PF13643">
    <property type="entry name" value="DUF4145"/>
    <property type="match status" value="1"/>
</dbReference>
<keyword evidence="3" id="KW-1185">Reference proteome</keyword>
<dbReference type="InterPro" id="IPR025285">
    <property type="entry name" value="DUF4145"/>
</dbReference>
<protein>
    <recommendedName>
        <fullName evidence="1">DUF4145 domain-containing protein</fullName>
    </recommendedName>
</protein>
<comment type="caution">
    <text evidence="2">The sequence shown here is derived from an EMBL/GenBank/DDBJ whole genome shotgun (WGS) entry which is preliminary data.</text>
</comment>
<dbReference type="AlphaFoldDB" id="A0A4C2EDA7"/>
<evidence type="ECO:0000313" key="2">
    <source>
        <dbReference type="EMBL" id="GCF12466.1"/>
    </source>
</evidence>
<name>A0A4C2EDA7_9EURY</name>
<organism evidence="2 3">
    <name type="scientific">Haloarcula mannanilytica</name>
    <dbReference type="NCBI Taxonomy" id="2509225"/>
    <lineage>
        <taxon>Archaea</taxon>
        <taxon>Methanobacteriati</taxon>
        <taxon>Methanobacteriota</taxon>
        <taxon>Stenosarchaea group</taxon>
        <taxon>Halobacteria</taxon>
        <taxon>Halobacteriales</taxon>
        <taxon>Haloarculaceae</taxon>
        <taxon>Haloarcula</taxon>
    </lineage>
</organism>
<dbReference type="EMBL" id="BIXZ01000001">
    <property type="protein sequence ID" value="GCF12466.1"/>
    <property type="molecule type" value="Genomic_DNA"/>
</dbReference>
<sequence>MSSEIIFNYKTANIGSSGNVGHERLEDETVAKAKCPFCDHISSFRQVGRGNRSRLKGQMVALKCPNCGCIISASIDEEEIFPKPKVEDFGEDLPDNIQDYYDEGVRCLGADAPNGAATVFRKVIHAVCMYYDITEADSNDGFYDMIQTLSDEEIITESLRQSLLGVKDAGNDGAHINNNDPTLDQAKNMKEMIEAVLTATVVADEKVNKLREEHPNPHQE</sequence>
<evidence type="ECO:0000313" key="3">
    <source>
        <dbReference type="Proteomes" id="UP000304382"/>
    </source>
</evidence>
<dbReference type="RefSeq" id="WP_235007138.1">
    <property type="nucleotide sequence ID" value="NZ_BIXZ01000001.1"/>
</dbReference>